<accession>F2UCE2</accession>
<feature type="compositionally biased region" description="Basic and acidic residues" evidence="4">
    <location>
        <begin position="150"/>
        <end position="172"/>
    </location>
</feature>
<dbReference type="SUPFAM" id="SSF46934">
    <property type="entry name" value="UBA-like"/>
    <property type="match status" value="1"/>
</dbReference>
<dbReference type="Proteomes" id="UP000007799">
    <property type="component" value="Unassembled WGS sequence"/>
</dbReference>
<dbReference type="GO" id="GO:0031397">
    <property type="term" value="P:negative regulation of protein ubiquitination"/>
    <property type="evidence" value="ECO:0007669"/>
    <property type="project" value="TreeGrafter"/>
</dbReference>
<organism evidence="8">
    <name type="scientific">Salpingoeca rosetta (strain ATCC 50818 / BSB-021)</name>
    <dbReference type="NCBI Taxonomy" id="946362"/>
    <lineage>
        <taxon>Eukaryota</taxon>
        <taxon>Choanoflagellata</taxon>
        <taxon>Craspedida</taxon>
        <taxon>Salpingoecidae</taxon>
        <taxon>Salpingoeca</taxon>
    </lineage>
</organism>
<dbReference type="OMA" id="AQHFPRK"/>
<evidence type="ECO:0000256" key="1">
    <source>
        <dbReference type="ARBA" id="ARBA00004496"/>
    </source>
</evidence>
<dbReference type="STRING" id="946362.F2UCE2"/>
<evidence type="ECO:0000256" key="4">
    <source>
        <dbReference type="SAM" id="MobiDB-lite"/>
    </source>
</evidence>
<feature type="compositionally biased region" description="Low complexity" evidence="4">
    <location>
        <begin position="58"/>
        <end position="89"/>
    </location>
</feature>
<dbReference type="RefSeq" id="XP_004993149.1">
    <property type="nucleotide sequence ID" value="XM_004993092.1"/>
</dbReference>
<dbReference type="GO" id="GO:0005737">
    <property type="term" value="C:cytoplasm"/>
    <property type="evidence" value="ECO:0007669"/>
    <property type="project" value="UniProtKB-SubCell"/>
</dbReference>
<dbReference type="SMART" id="SM00165">
    <property type="entry name" value="UBA"/>
    <property type="match status" value="1"/>
</dbReference>
<feature type="compositionally biased region" description="Low complexity" evidence="4">
    <location>
        <begin position="209"/>
        <end position="226"/>
    </location>
</feature>
<dbReference type="SUPFAM" id="SSF54236">
    <property type="entry name" value="Ubiquitin-like"/>
    <property type="match status" value="1"/>
</dbReference>
<dbReference type="PANTHER" id="PTHR46340:SF1">
    <property type="entry name" value="UBX DOMAIN-CONTAINING PROTEIN 1"/>
    <property type="match status" value="1"/>
</dbReference>
<dbReference type="KEGG" id="sre:PTSG_06259"/>
<keyword evidence="3" id="KW-0175">Coiled coil</keyword>
<dbReference type="SMART" id="SM00166">
    <property type="entry name" value="UBX"/>
    <property type="match status" value="1"/>
</dbReference>
<dbReference type="Gene3D" id="3.10.20.90">
    <property type="entry name" value="Phosphatidylinositol 3-kinase Catalytic Subunit, Chain A, domain 1"/>
    <property type="match status" value="1"/>
</dbReference>
<evidence type="ECO:0000256" key="2">
    <source>
        <dbReference type="ARBA" id="ARBA00022490"/>
    </source>
</evidence>
<feature type="domain" description="UBX" evidence="6">
    <location>
        <begin position="222"/>
        <end position="300"/>
    </location>
</feature>
<evidence type="ECO:0000259" key="6">
    <source>
        <dbReference type="PROSITE" id="PS50033"/>
    </source>
</evidence>
<evidence type="ECO:0000313" key="7">
    <source>
        <dbReference type="EMBL" id="EGD74249.1"/>
    </source>
</evidence>
<comment type="subcellular location">
    <subcellularLocation>
        <location evidence="1">Cytoplasm</location>
    </subcellularLocation>
</comment>
<keyword evidence="2" id="KW-0963">Cytoplasm</keyword>
<sequence>MDDIQTLMQMGFDKAMAERALAETQGQGLDAAVNWIFSNPAPMAQSGGFTLGSGSGGQQQTSAGSTGDATAEQQSAQQQGQQQPEQSQQNAEGEAPAPKKALTEEEKQEQARKLQEKINQRRIQRHQEEEKRQLEQQKKRMESAKTLSQARREQEELEMKRIAEQKRKEKLENKRRKERIKAELEKDKAEREAARKEAERQQSRPSSLPVAPTPAVTAPPSTTATSCRIQVRLPGAQPLRATFSPDDKLQKLFDVVSASGAAPANYSLMQTIPRRSFAPTADADTSFRDAGLVPSASLHLKPIL</sequence>
<dbReference type="InParanoid" id="F2UCE2"/>
<dbReference type="InterPro" id="IPR001012">
    <property type="entry name" value="UBX_dom"/>
</dbReference>
<dbReference type="eggNOG" id="KOG2689">
    <property type="taxonomic scope" value="Eukaryota"/>
</dbReference>
<dbReference type="InterPro" id="IPR009060">
    <property type="entry name" value="UBA-like_sf"/>
</dbReference>
<dbReference type="GO" id="GO:1903094">
    <property type="term" value="P:negative regulation of protein K48-linked deubiquitination"/>
    <property type="evidence" value="ECO:0007669"/>
    <property type="project" value="TreeGrafter"/>
</dbReference>
<evidence type="ECO:0000313" key="8">
    <source>
        <dbReference type="Proteomes" id="UP000007799"/>
    </source>
</evidence>
<dbReference type="Pfam" id="PF00789">
    <property type="entry name" value="UBX"/>
    <property type="match status" value="1"/>
</dbReference>
<feature type="compositionally biased region" description="Basic and acidic residues" evidence="4">
    <location>
        <begin position="101"/>
        <end position="143"/>
    </location>
</feature>
<dbReference type="FunCoup" id="F2UCE2">
    <property type="interactions" value="1747"/>
</dbReference>
<evidence type="ECO:0000259" key="5">
    <source>
        <dbReference type="PROSITE" id="PS50030"/>
    </source>
</evidence>
<protein>
    <recommendedName>
        <fullName evidence="9">UBX domain-containing protein</fullName>
    </recommendedName>
</protein>
<name>F2UCE2_SALR5</name>
<gene>
    <name evidence="7" type="ORF">PTSG_06259</name>
</gene>
<feature type="compositionally biased region" description="Basic and acidic residues" evidence="4">
    <location>
        <begin position="180"/>
        <end position="202"/>
    </location>
</feature>
<dbReference type="PANTHER" id="PTHR46340">
    <property type="entry name" value="UBX DOMAIN-CONTAINING PROTEIN 1"/>
    <property type="match status" value="1"/>
</dbReference>
<dbReference type="GeneID" id="16073724"/>
<dbReference type="OrthoDB" id="10254930at2759"/>
<proteinExistence type="predicted"/>
<dbReference type="PROSITE" id="PS50033">
    <property type="entry name" value="UBX"/>
    <property type="match status" value="1"/>
</dbReference>
<keyword evidence="8" id="KW-1185">Reference proteome</keyword>
<feature type="domain" description="UBA" evidence="5">
    <location>
        <begin position="1"/>
        <end position="39"/>
    </location>
</feature>
<reference evidence="7" key="1">
    <citation type="submission" date="2009-08" db="EMBL/GenBank/DDBJ databases">
        <title>Annotation of Salpingoeca rosetta.</title>
        <authorList>
            <consortium name="The Broad Institute Genome Sequencing Platform"/>
            <person name="Russ C."/>
            <person name="Cuomo C."/>
            <person name="Burger G."/>
            <person name="Gray M.W."/>
            <person name="Holland P.W.H."/>
            <person name="King N."/>
            <person name="Lang F.B.F."/>
            <person name="Roger A.J."/>
            <person name="Ruiz-Trillo I."/>
            <person name="Young S.K."/>
            <person name="Zeng Q."/>
            <person name="Gargeya S."/>
            <person name="Alvarado L."/>
            <person name="Berlin A."/>
            <person name="Chapman S.B."/>
            <person name="Chen Z."/>
            <person name="Freedman E."/>
            <person name="Gellesch M."/>
            <person name="Goldberg J."/>
            <person name="Griggs A."/>
            <person name="Gujja S."/>
            <person name="Heilman E."/>
            <person name="Heiman D."/>
            <person name="Howarth C."/>
            <person name="Mehta T."/>
            <person name="Neiman D."/>
            <person name="Pearson M."/>
            <person name="Roberts A."/>
            <person name="Saif S."/>
            <person name="Shea T."/>
            <person name="Shenoy N."/>
            <person name="Sisk P."/>
            <person name="Stolte C."/>
            <person name="Sykes S."/>
            <person name="White J."/>
            <person name="Yandava C."/>
            <person name="Haas B."/>
            <person name="Nusbaum C."/>
            <person name="Birren B."/>
        </authorList>
    </citation>
    <scope>NUCLEOTIDE SEQUENCE [LARGE SCALE GENOMIC DNA]</scope>
    <source>
        <strain evidence="7">ATCC 50818</strain>
    </source>
</reference>
<feature type="region of interest" description="Disordered" evidence="4">
    <location>
        <begin position="39"/>
        <end position="226"/>
    </location>
</feature>
<dbReference type="InterPro" id="IPR029071">
    <property type="entry name" value="Ubiquitin-like_domsf"/>
</dbReference>
<dbReference type="InterPro" id="IPR015940">
    <property type="entry name" value="UBA"/>
</dbReference>
<evidence type="ECO:0008006" key="9">
    <source>
        <dbReference type="Google" id="ProtNLM"/>
    </source>
</evidence>
<dbReference type="GO" id="GO:0005634">
    <property type="term" value="C:nucleus"/>
    <property type="evidence" value="ECO:0007669"/>
    <property type="project" value="TreeGrafter"/>
</dbReference>
<dbReference type="GO" id="GO:0036435">
    <property type="term" value="F:K48-linked polyubiquitin modification-dependent protein binding"/>
    <property type="evidence" value="ECO:0007669"/>
    <property type="project" value="TreeGrafter"/>
</dbReference>
<dbReference type="GO" id="GO:0032435">
    <property type="term" value="P:negative regulation of proteasomal ubiquitin-dependent protein catabolic process"/>
    <property type="evidence" value="ECO:0007669"/>
    <property type="project" value="TreeGrafter"/>
</dbReference>
<evidence type="ECO:0000256" key="3">
    <source>
        <dbReference type="ARBA" id="ARBA00023054"/>
    </source>
</evidence>
<dbReference type="AlphaFoldDB" id="F2UCE2"/>
<dbReference type="Gene3D" id="1.10.8.10">
    <property type="entry name" value="DNA helicase RuvA subunit, C-terminal domain"/>
    <property type="match status" value="1"/>
</dbReference>
<dbReference type="EMBL" id="GL832968">
    <property type="protein sequence ID" value="EGD74249.1"/>
    <property type="molecule type" value="Genomic_DNA"/>
</dbReference>
<dbReference type="Pfam" id="PF22562">
    <property type="entry name" value="UBA_7"/>
    <property type="match status" value="1"/>
</dbReference>
<dbReference type="CDD" id="cd01767">
    <property type="entry name" value="UBX"/>
    <property type="match status" value="1"/>
</dbReference>
<dbReference type="PROSITE" id="PS50030">
    <property type="entry name" value="UBA"/>
    <property type="match status" value="1"/>
</dbReference>